<evidence type="ECO:0000313" key="9">
    <source>
        <dbReference type="Proteomes" id="UP001610446"/>
    </source>
</evidence>
<dbReference type="Gene3D" id="3.30.460.20">
    <property type="entry name" value="CorA soluble domain-like"/>
    <property type="match status" value="1"/>
</dbReference>
<comment type="caution">
    <text evidence="8">The sequence shown here is derived from an EMBL/GenBank/DDBJ whole genome shotgun (WGS) entry which is preliminary data.</text>
</comment>
<feature type="transmembrane region" description="Helical" evidence="7">
    <location>
        <begin position="624"/>
        <end position="641"/>
    </location>
</feature>
<dbReference type="InterPro" id="IPR002523">
    <property type="entry name" value="MgTranspt_CorA/ZnTranspt_ZntB"/>
</dbReference>
<dbReference type="SUPFAM" id="SSF144083">
    <property type="entry name" value="Magnesium transport protein CorA, transmembrane region"/>
    <property type="match status" value="1"/>
</dbReference>
<reference evidence="8 9" key="1">
    <citation type="submission" date="2024-07" db="EMBL/GenBank/DDBJ databases">
        <title>Section-level genome sequencing and comparative genomics of Aspergillus sections Usti and Cavernicolus.</title>
        <authorList>
            <consortium name="Lawrence Berkeley National Laboratory"/>
            <person name="Nybo J.L."/>
            <person name="Vesth T.C."/>
            <person name="Theobald S."/>
            <person name="Frisvad J.C."/>
            <person name="Larsen T.O."/>
            <person name="Kjaerboelling I."/>
            <person name="Rothschild-Mancinelli K."/>
            <person name="Lyhne E.K."/>
            <person name="Kogle M.E."/>
            <person name="Barry K."/>
            <person name="Clum A."/>
            <person name="Na H."/>
            <person name="Ledsgaard L."/>
            <person name="Lin J."/>
            <person name="Lipzen A."/>
            <person name="Kuo A."/>
            <person name="Riley R."/>
            <person name="Mondo S."/>
            <person name="Labutti K."/>
            <person name="Haridas S."/>
            <person name="Pangalinan J."/>
            <person name="Salamov A.A."/>
            <person name="Simmons B.A."/>
            <person name="Magnuson J.K."/>
            <person name="Chen J."/>
            <person name="Drula E."/>
            <person name="Henrissat B."/>
            <person name="Wiebenga A."/>
            <person name="Lubbers R.J."/>
            <person name="Gomes A.C."/>
            <person name="Makela M.R."/>
            <person name="Stajich J."/>
            <person name="Grigoriev I.V."/>
            <person name="Mortensen U.H."/>
            <person name="De Vries R.P."/>
            <person name="Baker S.E."/>
            <person name="Andersen M.R."/>
        </authorList>
    </citation>
    <scope>NUCLEOTIDE SEQUENCE [LARGE SCALE GENOMIC DNA]</scope>
    <source>
        <strain evidence="8 9">CBS 123904</strain>
    </source>
</reference>
<evidence type="ECO:0000256" key="3">
    <source>
        <dbReference type="ARBA" id="ARBA00022692"/>
    </source>
</evidence>
<dbReference type="InterPro" id="IPR045861">
    <property type="entry name" value="CorA_cytoplasmic_dom"/>
</dbReference>
<evidence type="ECO:0000256" key="5">
    <source>
        <dbReference type="ARBA" id="ARBA00023136"/>
    </source>
</evidence>
<keyword evidence="3 7" id="KW-0812">Transmembrane</keyword>
<keyword evidence="9" id="KW-1185">Reference proteome</keyword>
<name>A0ABR4K859_9EURO</name>
<protein>
    <submittedName>
        <fullName evidence="8">Cora family metal ion transporter</fullName>
    </submittedName>
</protein>
<feature type="region of interest" description="Disordered" evidence="6">
    <location>
        <begin position="99"/>
        <end position="148"/>
    </location>
</feature>
<evidence type="ECO:0000256" key="1">
    <source>
        <dbReference type="ARBA" id="ARBA00004141"/>
    </source>
</evidence>
<accession>A0ABR4K859</accession>
<dbReference type="InterPro" id="IPR044089">
    <property type="entry name" value="Alr1-like"/>
</dbReference>
<feature type="transmembrane region" description="Helical" evidence="7">
    <location>
        <begin position="593"/>
        <end position="612"/>
    </location>
</feature>
<organism evidence="8 9">
    <name type="scientific">Aspergillus pseudoustus</name>
    <dbReference type="NCBI Taxonomy" id="1810923"/>
    <lineage>
        <taxon>Eukaryota</taxon>
        <taxon>Fungi</taxon>
        <taxon>Dikarya</taxon>
        <taxon>Ascomycota</taxon>
        <taxon>Pezizomycotina</taxon>
        <taxon>Eurotiomycetes</taxon>
        <taxon>Eurotiomycetidae</taxon>
        <taxon>Eurotiales</taxon>
        <taxon>Aspergillaceae</taxon>
        <taxon>Aspergillus</taxon>
        <taxon>Aspergillus subgen. Nidulantes</taxon>
    </lineage>
</organism>
<dbReference type="PANTHER" id="PTHR21535">
    <property type="entry name" value="MAGNESIUM AND COBALT TRANSPORT PROTEIN/MITOCHONDRIAL IMPORT INNER MEMBRANE TRANSLOCASE SUBUNIT TIM8"/>
    <property type="match status" value="1"/>
</dbReference>
<dbReference type="InterPro" id="IPR024338">
    <property type="entry name" value="MID1/Yam8"/>
</dbReference>
<evidence type="ECO:0000313" key="8">
    <source>
        <dbReference type="EMBL" id="KAL2848476.1"/>
    </source>
</evidence>
<dbReference type="Proteomes" id="UP001610446">
    <property type="component" value="Unassembled WGS sequence"/>
</dbReference>
<dbReference type="CDD" id="cd12829">
    <property type="entry name" value="Alr1p-like"/>
    <property type="match status" value="1"/>
</dbReference>
<feature type="compositionally biased region" description="Low complexity" evidence="6">
    <location>
        <begin position="129"/>
        <end position="142"/>
    </location>
</feature>
<feature type="compositionally biased region" description="Low complexity" evidence="6">
    <location>
        <begin position="706"/>
        <end position="726"/>
    </location>
</feature>
<proteinExistence type="inferred from homology"/>
<comment type="subcellular location">
    <subcellularLocation>
        <location evidence="1">Membrane</location>
        <topology evidence="1">Multi-pass membrane protein</topology>
    </subcellularLocation>
</comment>
<feature type="region of interest" description="Disordered" evidence="6">
    <location>
        <begin position="174"/>
        <end position="199"/>
    </location>
</feature>
<feature type="compositionally biased region" description="Basic and acidic residues" evidence="6">
    <location>
        <begin position="264"/>
        <end position="277"/>
    </location>
</feature>
<dbReference type="Pfam" id="PF12929">
    <property type="entry name" value="Mid1"/>
    <property type="match status" value="1"/>
</dbReference>
<dbReference type="InterPro" id="IPR045863">
    <property type="entry name" value="CorA_TM1_TM2"/>
</dbReference>
<feature type="compositionally biased region" description="Basic and acidic residues" evidence="6">
    <location>
        <begin position="118"/>
        <end position="128"/>
    </location>
</feature>
<dbReference type="SUPFAM" id="SSF143865">
    <property type="entry name" value="CorA soluble domain-like"/>
    <property type="match status" value="1"/>
</dbReference>
<comment type="similarity">
    <text evidence="2">Belongs to the CorA metal ion transporter (MIT) (TC 1.A.35) family.</text>
</comment>
<evidence type="ECO:0000256" key="6">
    <source>
        <dbReference type="SAM" id="MobiDB-lite"/>
    </source>
</evidence>
<keyword evidence="5 7" id="KW-0472">Membrane</keyword>
<keyword evidence="4 7" id="KW-1133">Transmembrane helix</keyword>
<evidence type="ECO:0000256" key="4">
    <source>
        <dbReference type="ARBA" id="ARBA00022989"/>
    </source>
</evidence>
<feature type="region of interest" description="Disordered" evidence="6">
    <location>
        <begin position="256"/>
        <end position="283"/>
    </location>
</feature>
<dbReference type="PANTHER" id="PTHR21535:SF55">
    <property type="entry name" value="MAGNESIUM TRANSPORTER ALR1-RELATED"/>
    <property type="match status" value="1"/>
</dbReference>
<evidence type="ECO:0000256" key="2">
    <source>
        <dbReference type="ARBA" id="ARBA00009765"/>
    </source>
</evidence>
<sequence>MTESPRSERYMDLTRFSTPVPELDDHRFHLDNQPRIEATPDMALSRQNTAQQGIAEVPQRPDLLQIQDAYRDTGPFSRDFEQAIMDDDRSANDLNAMGRRFSVDPAPNARHGRTYSRTHQDMGNRSRESSVSARSSSPPNSVDAFADPRRRERANTLESHAPPDIEAILQRTVSGGTRRPTFSNASVIRPQPGDIQLDSTEDTCVPPFDEPGRIPVIDYEELEEFVALNHKMKPSTSRRKHSLSSQGRYSHIFHDLRPGAQKPSEVDEKHSSPERSSGDLMPPMLNEKDFVDNVNEKNLLDILKNENEPTRFGFFSSESQSTVHAAELGDLVLPGDTFRDLFQLGPDGGVWWLDVLNPSEAEVNALSRAFSIHPLTTEDILTQESREKVELFKQYYFVCFRTFYQVDQTSERFMEPVNFYMVVFRDGVLSFSFTENPHAANVRRRIGKLRDYVSLSSDWICYAMIFGPAIREIEVETEAIEDLVFIARMEDFESFLPRIGNLRKKVMSLMRLLGGKADVIRGFSKRCNEQYSVTPRGDIGLYLGDIQDHVVTMMSNLAHFEKMLSRSHTNYLAQLNVTNLVLGNHANKVLSKVTLIATILVPMNLICGLFGMNVHVPGQDVPGYGWFFGIVGVLAAIVVINDTPLGFPYLLGSFSGLLIEHYADETGDARGLDIVRRARDGATGLRNNHVETREILMGEIQHSHFSVDSNGSNNVSTSSGSTNSSTSKRETTAVYVSLTVCSKPILNESITDTTLPVPQLAVYISTSESLQDPGPHHENNSDQEIYHSEEGYISMTVSSESKVYIGIVAPEAGNYSGSYSYQIAASTDGLFHSIDDQAAALRFVDSGSDTALFNTAEVAKQMLTQDQVKDWQNGTDVYTMFINNVNNTAIAGISRSYCALERHSQVADGANLQTSMTTRGGGDDKLQEQFYVTGLNRSSGYVAILAMPGNSSDSGNSVGGGGKLFQPKTFTTKMDGNCAVIYDLEFCSDIAYAVPSNPSMNLSEIRSQYDEYAEKLYANFTYSLQQIQCNTSNETIFSMAVNCTICATAYKEWLCAVTIPHCDDFSSTTNASAVMDRNTGQAFPNGTHITNTTLRDDPIRNRSRNPDLIDKVIQPGPYKEILPDLSTCHNLTRNCPVALGFQCPKGGYPFSQ</sequence>
<feature type="compositionally biased region" description="Polar residues" evidence="6">
    <location>
        <begin position="174"/>
        <end position="186"/>
    </location>
</feature>
<gene>
    <name evidence="8" type="ORF">BJY01DRAFT_233917</name>
</gene>
<dbReference type="EMBL" id="JBFXLU010000049">
    <property type="protein sequence ID" value="KAL2848476.1"/>
    <property type="molecule type" value="Genomic_DNA"/>
</dbReference>
<dbReference type="Gene3D" id="1.20.58.340">
    <property type="entry name" value="Magnesium transport protein CorA, transmembrane region"/>
    <property type="match status" value="2"/>
</dbReference>
<feature type="region of interest" description="Disordered" evidence="6">
    <location>
        <begin position="706"/>
        <end position="728"/>
    </location>
</feature>
<evidence type="ECO:0000256" key="7">
    <source>
        <dbReference type="SAM" id="Phobius"/>
    </source>
</evidence>
<dbReference type="Pfam" id="PF01544">
    <property type="entry name" value="CorA"/>
    <property type="match status" value="1"/>
</dbReference>